<evidence type="ECO:0000313" key="1">
    <source>
        <dbReference type="EMBL" id="KAF5180342.1"/>
    </source>
</evidence>
<gene>
    <name evidence="1" type="ORF">FRX31_030070</name>
</gene>
<proteinExistence type="predicted"/>
<evidence type="ECO:0000313" key="2">
    <source>
        <dbReference type="Proteomes" id="UP000554482"/>
    </source>
</evidence>
<protein>
    <submittedName>
        <fullName evidence="1">Uncharacterized protein</fullName>
    </submittedName>
</protein>
<keyword evidence="2" id="KW-1185">Reference proteome</keyword>
<reference evidence="1 2" key="1">
    <citation type="submission" date="2020-06" db="EMBL/GenBank/DDBJ databases">
        <title>Transcriptomic and genomic resources for Thalictrum thalictroides and T. hernandezii: Facilitating candidate gene discovery in an emerging model plant lineage.</title>
        <authorList>
            <person name="Arias T."/>
            <person name="Riano-Pachon D.M."/>
            <person name="Di Stilio V.S."/>
        </authorList>
    </citation>
    <scope>NUCLEOTIDE SEQUENCE [LARGE SCALE GENOMIC DNA]</scope>
    <source>
        <strain evidence="2">cv. WT478/WT964</strain>
        <tissue evidence="1">Leaves</tissue>
    </source>
</reference>
<dbReference type="AlphaFoldDB" id="A0A7J6V7F9"/>
<sequence length="130" mass="14977">MSNLHLISHTENVHELIHIIFKFNALSIVPLQSSETPPDRELIRTLEKLAVRGLLPPNLQNSLFGWKFRMKLMTRSLIMTNSLVVFTKWSVTTPMPPGGTLDKDLLIVNEGENRQQVPSDQLKVEHRKQW</sequence>
<organism evidence="1 2">
    <name type="scientific">Thalictrum thalictroides</name>
    <name type="common">Rue-anemone</name>
    <name type="synonym">Anemone thalictroides</name>
    <dbReference type="NCBI Taxonomy" id="46969"/>
    <lineage>
        <taxon>Eukaryota</taxon>
        <taxon>Viridiplantae</taxon>
        <taxon>Streptophyta</taxon>
        <taxon>Embryophyta</taxon>
        <taxon>Tracheophyta</taxon>
        <taxon>Spermatophyta</taxon>
        <taxon>Magnoliopsida</taxon>
        <taxon>Ranunculales</taxon>
        <taxon>Ranunculaceae</taxon>
        <taxon>Thalictroideae</taxon>
        <taxon>Thalictrum</taxon>
    </lineage>
</organism>
<dbReference type="Proteomes" id="UP000554482">
    <property type="component" value="Unassembled WGS sequence"/>
</dbReference>
<comment type="caution">
    <text evidence="1">The sequence shown here is derived from an EMBL/GenBank/DDBJ whole genome shotgun (WGS) entry which is preliminary data.</text>
</comment>
<accession>A0A7J6V7F9</accession>
<name>A0A7J6V7F9_THATH</name>
<dbReference type="EMBL" id="JABWDY010037587">
    <property type="protein sequence ID" value="KAF5180342.1"/>
    <property type="molecule type" value="Genomic_DNA"/>
</dbReference>